<protein>
    <submittedName>
        <fullName evidence="2">Uncharacterized protein</fullName>
    </submittedName>
</protein>
<evidence type="ECO:0000313" key="2">
    <source>
        <dbReference type="EMBL" id="MTH62553.1"/>
    </source>
</evidence>
<dbReference type="Proteomes" id="UP000449846">
    <property type="component" value="Unassembled WGS sequence"/>
</dbReference>
<organism evidence="2 3">
    <name type="scientific">Paracoccus litorisediminis</name>
    <dbReference type="NCBI Taxonomy" id="2006130"/>
    <lineage>
        <taxon>Bacteria</taxon>
        <taxon>Pseudomonadati</taxon>
        <taxon>Pseudomonadota</taxon>
        <taxon>Alphaproteobacteria</taxon>
        <taxon>Rhodobacterales</taxon>
        <taxon>Paracoccaceae</taxon>
        <taxon>Paracoccus</taxon>
    </lineage>
</organism>
<feature type="chain" id="PRO_5032962707" evidence="1">
    <location>
        <begin position="21"/>
        <end position="114"/>
    </location>
</feature>
<gene>
    <name evidence="2" type="ORF">GL300_25595</name>
</gene>
<name>A0A844HQ82_9RHOB</name>
<evidence type="ECO:0000256" key="1">
    <source>
        <dbReference type="SAM" id="SignalP"/>
    </source>
</evidence>
<dbReference type="AlphaFoldDB" id="A0A844HQ82"/>
<proteinExistence type="predicted"/>
<dbReference type="OrthoDB" id="8085080at2"/>
<sequence length="114" mass="12086">MRTLIGISAAAVLLAASAMAQGQNVVPYRKTVQLQVGQAMVVHGLRGDCGSLPAKSKMKPVQFKTGHIQYGKQGVRKSGSCGGMTPVYEAIFVAERPGKEKIELFGDPISITVK</sequence>
<dbReference type="EMBL" id="WMIG01000042">
    <property type="protein sequence ID" value="MTH62553.1"/>
    <property type="molecule type" value="Genomic_DNA"/>
</dbReference>
<accession>A0A844HQ82</accession>
<comment type="caution">
    <text evidence="2">The sequence shown here is derived from an EMBL/GenBank/DDBJ whole genome shotgun (WGS) entry which is preliminary data.</text>
</comment>
<feature type="signal peptide" evidence="1">
    <location>
        <begin position="1"/>
        <end position="20"/>
    </location>
</feature>
<reference evidence="2 3" key="1">
    <citation type="submission" date="2019-11" db="EMBL/GenBank/DDBJ databases">
        <authorList>
            <person name="Dong K."/>
        </authorList>
    </citation>
    <scope>NUCLEOTIDE SEQUENCE [LARGE SCALE GENOMIC DNA]</scope>
    <source>
        <strain evidence="2 3">NBRC 112902</strain>
    </source>
</reference>
<evidence type="ECO:0000313" key="3">
    <source>
        <dbReference type="Proteomes" id="UP000449846"/>
    </source>
</evidence>
<dbReference type="RefSeq" id="WP_155042497.1">
    <property type="nucleotide sequence ID" value="NZ_JBHGCD010000013.1"/>
</dbReference>
<keyword evidence="3" id="KW-1185">Reference proteome</keyword>
<keyword evidence="1" id="KW-0732">Signal</keyword>